<dbReference type="InterPro" id="IPR009081">
    <property type="entry name" value="PP-bd_ACP"/>
</dbReference>
<keyword evidence="3" id="KW-0596">Phosphopantetheine</keyword>
<evidence type="ECO:0000256" key="2">
    <source>
        <dbReference type="ARBA" id="ARBA00006432"/>
    </source>
</evidence>
<evidence type="ECO:0000256" key="3">
    <source>
        <dbReference type="ARBA" id="ARBA00022450"/>
    </source>
</evidence>
<dbReference type="PROSITE" id="PS00455">
    <property type="entry name" value="AMP_BINDING"/>
    <property type="match status" value="2"/>
</dbReference>
<dbReference type="SUPFAM" id="SSF53335">
    <property type="entry name" value="S-adenosyl-L-methionine-dependent methyltransferases"/>
    <property type="match status" value="1"/>
</dbReference>
<keyword evidence="5" id="KW-0677">Repeat</keyword>
<dbReference type="SUPFAM" id="SSF56801">
    <property type="entry name" value="Acetyl-CoA synthetase-like"/>
    <property type="match status" value="2"/>
</dbReference>
<evidence type="ECO:0000256" key="5">
    <source>
        <dbReference type="ARBA" id="ARBA00022737"/>
    </source>
</evidence>
<comment type="cofactor">
    <cofactor evidence="1">
        <name>pantetheine 4'-phosphate</name>
        <dbReference type="ChEBI" id="CHEBI:47942"/>
    </cofactor>
</comment>
<dbReference type="InterPro" id="IPR020845">
    <property type="entry name" value="AMP-binding_CS"/>
</dbReference>
<comment type="caution">
    <text evidence="8">The sequence shown here is derived from an EMBL/GenBank/DDBJ whole genome shotgun (WGS) entry which is preliminary data.</text>
</comment>
<dbReference type="CDD" id="cd02440">
    <property type="entry name" value="AdoMet_MTases"/>
    <property type="match status" value="1"/>
</dbReference>
<gene>
    <name evidence="8" type="ORF">ACFSOY_00310</name>
</gene>
<evidence type="ECO:0000259" key="7">
    <source>
        <dbReference type="PROSITE" id="PS50075"/>
    </source>
</evidence>
<dbReference type="InterPro" id="IPR042099">
    <property type="entry name" value="ANL_N_sf"/>
</dbReference>
<dbReference type="InterPro" id="IPR010071">
    <property type="entry name" value="AA_adenyl_dom"/>
</dbReference>
<dbReference type="NCBIfam" id="NF003417">
    <property type="entry name" value="PRK04813.1"/>
    <property type="match status" value="3"/>
</dbReference>
<dbReference type="InterPro" id="IPR045851">
    <property type="entry name" value="AMP-bd_C_sf"/>
</dbReference>
<dbReference type="Pfam" id="PF00668">
    <property type="entry name" value="Condensation"/>
    <property type="match status" value="3"/>
</dbReference>
<evidence type="ECO:0000256" key="1">
    <source>
        <dbReference type="ARBA" id="ARBA00001957"/>
    </source>
</evidence>
<dbReference type="InterPro" id="IPR001242">
    <property type="entry name" value="Condensation_dom"/>
</dbReference>
<dbReference type="InterPro" id="IPR006162">
    <property type="entry name" value="Ppantetheine_attach_site"/>
</dbReference>
<feature type="domain" description="Carrier" evidence="7">
    <location>
        <begin position="2214"/>
        <end position="2289"/>
    </location>
</feature>
<dbReference type="CDD" id="cd12117">
    <property type="entry name" value="A_NRPS_Srf_like"/>
    <property type="match status" value="1"/>
</dbReference>
<dbReference type="PANTHER" id="PTHR45527">
    <property type="entry name" value="NONRIBOSOMAL PEPTIDE SYNTHETASE"/>
    <property type="match status" value="1"/>
</dbReference>
<dbReference type="CDD" id="cd05930">
    <property type="entry name" value="A_NRPS"/>
    <property type="match status" value="1"/>
</dbReference>
<dbReference type="Pfam" id="PF00550">
    <property type="entry name" value="PP-binding"/>
    <property type="match status" value="2"/>
</dbReference>
<keyword evidence="6" id="KW-0045">Antibiotic biosynthesis</keyword>
<dbReference type="EMBL" id="JBHUIO010000002">
    <property type="protein sequence ID" value="MFD2168460.1"/>
    <property type="molecule type" value="Genomic_DNA"/>
</dbReference>
<dbReference type="InterPro" id="IPR023213">
    <property type="entry name" value="CAT-like_dom_sf"/>
</dbReference>
<dbReference type="SUPFAM" id="SSF52777">
    <property type="entry name" value="CoA-dependent acyltransferases"/>
    <property type="match status" value="5"/>
</dbReference>
<organism evidence="8 9">
    <name type="scientific">Tumebacillus lipolyticus</name>
    <dbReference type="NCBI Taxonomy" id="1280370"/>
    <lineage>
        <taxon>Bacteria</taxon>
        <taxon>Bacillati</taxon>
        <taxon>Bacillota</taxon>
        <taxon>Bacilli</taxon>
        <taxon>Bacillales</taxon>
        <taxon>Alicyclobacillaceae</taxon>
        <taxon>Tumebacillus</taxon>
    </lineage>
</organism>
<feature type="domain" description="Carrier" evidence="7">
    <location>
        <begin position="1155"/>
        <end position="1230"/>
    </location>
</feature>
<accession>A0ABW4ZS21</accession>
<evidence type="ECO:0000256" key="6">
    <source>
        <dbReference type="ARBA" id="ARBA00023194"/>
    </source>
</evidence>
<sequence>MTERFLSPTKRLPMLQLPTDHPRGAVARYQGESCSFLISQELSDRLSSIGQRSDVRRSTALLAAFCLLLARYAAAGELNVSAIDSGLDEAGAPLLLHVDLSNARSFEELIDLVQKAEREAQTVRLPIEDLPLQMQADGRIEAGALVPIAFEIGSANVDRGVQTMCDLHLSIEDGTADLVGRFTYNANLWRPETIERMSGHFLTLLAALSTEPSRSLAEVSLLTDVERNQLLVEWNRTETPYPSASMQQLFEEQVNRTPDAVAVIYEDRSLTYGALNSQANRLARRLRLLGVGPEARVGICVERSLDLVVGLLAIIKAGGAYVPLDANYPDDRLHFMLEDSEVSVLLTQRALLPRIPTQGVELVLLDDGEQTSGIADDRDLPCETTIDNLAYIIYTSGSTGRPKGVCVPQRGVVRLVKASDYASFATDEVFLQCAPISFDAATFEIWGALLNGARLVICPAGKLSVAEIGQVIQTAQVTTLWLTAGLFRQMVESQLESLSSVRQLLAGGDVLSVSHVKKVRQRWPECRLINGYGPTESTTFTSTYRVNDIESIESSVPIGRPIANTTVYVLDRHLQPVPIGVPGELYVGGDGLAREYLNRPDLTAERFVPNPYAEPNALMYRTGDLVRFLPDGNLEYLGRIDNQVKIRGYRIELGEVEAVLGDHPAVKDCSVIAHADESGDKRLVAYIVPDASGQRTEQWETLFDDFYQQDGPEHDPTFHLVGWHCSMRKRPIPAEEMREWLDHTIERILHHHPTRVLEIGTGSGMILYRVAPKCQSYTGTDISQAVVQKLRNSAQELNMPHVQVVHRRADQLTDYAAGEFDMVILNSVVQYFPSIEYFLNVLEHVVRAIGENGTVFVGDVRSYPLLESFHLACELFDQPDEELLENAVRRARRAVLIDKELVIDPAFFLALQKHLPQIGHVQIRPKRGHSLNELTMFRYDVTLSIGKSEPSMADGASLDWQTDELTIAEVRRLLAEEQPDKLCIKRVPNARLTDVTQMLAAVKSGVLPETVGELRALVDPSCGIDLEELLAASADLPYRSDVSWVDADETGCFDVLFVRMGGEEALEEMERKAEATPPHSHSWRQYANDPQQAIYNHELVQEIRDHLRAKLPDHMIPSALISLSELPLTANGKLDVRALPAPDFAQALEGVEQVAPRNASEEILVGHYQQILGVEPVSIFASFFELGGHSLLAMQLISRIRESFGVELKLKALFESPDVAALAELIGRERFGKRAESAAPIRPIERAALLPASYAQQRLWFLDRLNGEDYLYNMPFALHLYGELQVEPLEKALQEIVRRHEALRTRFADRDGMPMQCVEEHRIAPLQQIDLTAIDADLRAAEAQLWLQQAAQLPFDLTHDLPIRFSLLRLGEQEHILSLIIHHIAADGWSMGVLAEELSMLYDAFSSGSPSPLSDLSVQYADYAHWQRERVQSGAIDEQVEYWRERLSGPLPVLQLPTDRQRQQVNRHRGAVHLLQVPSALTKRLRLLSKQEGTTLFMSMLSAYYVWLHRLTGQEDLLVGSPVANRGQREIERMIGFFVNMLVLRTELSSELPFRELLQRVRSTVIDASIHQDVPFEKLVEELQPERNLSSMPLFQVAFQITPSWEFMLSGLTVQPIEIDNGSAKFDLSLALTEIDDRLIGRLEYNEDLFDSLTIERFAGHYLMLLESIVATPDARLWELPMLSAAETQLVKNDWNRQQTVYPQRCFPQLFAEQVAKTPDAVALIAGDIRLSYAELNGRANQLAHHLQRLGVGPESLVGICLERTVELPIAILGVLKAGGAFVPLDPAHPAERLALILEDDNLSLLVTSESLLSVLPPLSVQQVLVDAEQELIGRQPKQNVQSSVRPDNLAYLIYTSGSTGRPKAVMVEHRQLMSTLLASQDHFAFSAADVFPWIASFAFDISYFELFNMLISGGTSVLLMKEKLLDLTALVGDLEQFTMLFTVPSLMRQILDTRKRLAIDTSRFEQLRTIFIGGEAVPPELLVEMHQTFPSAEVQILYGPTETAIICTHHLVSRERSPERSVIGRSMRHAKLRICDKSGAVVPIGVAGELYIGGSCVARGYYGRAELTAERFVEQDGERWYKSGDLVRFQTDGTIDFLGRIDNQVKIRGFRIELGEIEAALHKLKHVREAVVLAHQFGSDDKRLVGYVVPDQDAQLSTGDLYRELKAKLPDYMVPSAFLMLQSMPLNANGKVDTRSLPVPEMRSSDSIEAYCAPRNSLEERVEKIWSEILRYEKIGVNDNFFGLGGHSLLVTQVISRVQAAFQVSLRVSDLFGAPTIAEFAERVQKAVDGAHQLDERKIVPLANREQVVLSHAQQRLWFLDQLEPGSATYNVPINLRLCGELDVSALERSLEEIVHRHESLRTTFAEVEGVGVQRVADISEHSIQLRSIDLSDVAETERDAWAERLVKEDASRPFDLREGPLLRVLLIRIEVEEHVLLFNMHHIITDGWSNNVFMEELSTLYEAFVEGRRSPLPEMELQYADFAVWHRERLQGEELQTLLDYWSGQLGGQLPVLNLQPGQWRPTERKGRGAVFTFQVPADLTQRIKSFSDQEGLTLFMSLLTAFKLLLFRHSGQSDLLVGMPIANRNHSEIERLIGFFVNTLVLRTDLSGDPTFRELLARVKETALGAFAHQDMPYDLLVDELKVEREVGLFQVMFQVLHNVPAKLYGLDVESRWIYNDTAKFDLTISIVDHGADMEGILEYDCDLFDEPFIERLSSQFLQIVETALTDPDQQVSMLQIESEAYEFAEEMLDELFG</sequence>
<dbReference type="InterPro" id="IPR000873">
    <property type="entry name" value="AMP-dep_synth/lig_dom"/>
</dbReference>
<dbReference type="InterPro" id="IPR029063">
    <property type="entry name" value="SAM-dependent_MTases_sf"/>
</dbReference>
<proteinExistence type="inferred from homology"/>
<name>A0ABW4ZS21_9BACL</name>
<dbReference type="Gene3D" id="1.10.1200.10">
    <property type="entry name" value="ACP-like"/>
    <property type="match status" value="2"/>
</dbReference>
<dbReference type="Gene3D" id="3.30.559.10">
    <property type="entry name" value="Chloramphenicol acetyltransferase-like domain"/>
    <property type="match status" value="2"/>
</dbReference>
<dbReference type="Gene3D" id="3.40.50.150">
    <property type="entry name" value="Vaccinia Virus protein VP39"/>
    <property type="match status" value="1"/>
</dbReference>
<dbReference type="Proteomes" id="UP001597343">
    <property type="component" value="Unassembled WGS sequence"/>
</dbReference>
<dbReference type="Pfam" id="PF08242">
    <property type="entry name" value="Methyltransf_12"/>
    <property type="match status" value="1"/>
</dbReference>
<dbReference type="PROSITE" id="PS00012">
    <property type="entry name" value="PHOSPHOPANTETHEINE"/>
    <property type="match status" value="2"/>
</dbReference>
<dbReference type="NCBIfam" id="TIGR01733">
    <property type="entry name" value="AA-adenyl-dom"/>
    <property type="match status" value="2"/>
</dbReference>
<evidence type="ECO:0000313" key="8">
    <source>
        <dbReference type="EMBL" id="MFD2168460.1"/>
    </source>
</evidence>
<keyword evidence="9" id="KW-1185">Reference proteome</keyword>
<dbReference type="RefSeq" id="WP_386043198.1">
    <property type="nucleotide sequence ID" value="NZ_JBHUIO010000002.1"/>
</dbReference>
<dbReference type="InterPro" id="IPR020806">
    <property type="entry name" value="PKS_PP-bd"/>
</dbReference>
<dbReference type="InterPro" id="IPR036736">
    <property type="entry name" value="ACP-like_sf"/>
</dbReference>
<evidence type="ECO:0000313" key="9">
    <source>
        <dbReference type="Proteomes" id="UP001597343"/>
    </source>
</evidence>
<keyword evidence="4" id="KW-0597">Phosphoprotein</keyword>
<dbReference type="CDD" id="cd19531">
    <property type="entry name" value="LCL_NRPS-like"/>
    <property type="match status" value="2"/>
</dbReference>
<dbReference type="Gene3D" id="3.30.559.30">
    <property type="entry name" value="Nonribosomal peptide synthetase, condensation domain"/>
    <property type="match status" value="3"/>
</dbReference>
<dbReference type="PANTHER" id="PTHR45527:SF1">
    <property type="entry name" value="FATTY ACID SYNTHASE"/>
    <property type="match status" value="1"/>
</dbReference>
<dbReference type="InterPro" id="IPR013217">
    <property type="entry name" value="Methyltransf_12"/>
</dbReference>
<evidence type="ECO:0000256" key="4">
    <source>
        <dbReference type="ARBA" id="ARBA00022553"/>
    </source>
</evidence>
<dbReference type="Gene3D" id="2.30.38.10">
    <property type="entry name" value="Luciferase, Domain 3"/>
    <property type="match status" value="1"/>
</dbReference>
<dbReference type="Pfam" id="PF00501">
    <property type="entry name" value="AMP-binding"/>
    <property type="match status" value="2"/>
</dbReference>
<dbReference type="Gene3D" id="3.30.300.30">
    <property type="match status" value="3"/>
</dbReference>
<dbReference type="Gene3D" id="3.40.50.980">
    <property type="match status" value="2"/>
</dbReference>
<reference evidence="9" key="1">
    <citation type="journal article" date="2019" name="Int. J. Syst. Evol. Microbiol.">
        <title>The Global Catalogue of Microorganisms (GCM) 10K type strain sequencing project: providing services to taxonomists for standard genome sequencing and annotation.</title>
        <authorList>
            <consortium name="The Broad Institute Genomics Platform"/>
            <consortium name="The Broad Institute Genome Sequencing Center for Infectious Disease"/>
            <person name="Wu L."/>
            <person name="Ma J."/>
        </authorList>
    </citation>
    <scope>NUCLEOTIDE SEQUENCE [LARGE SCALE GENOMIC DNA]</scope>
    <source>
        <strain evidence="9">CGMCC 1.13574</strain>
    </source>
</reference>
<comment type="similarity">
    <text evidence="2">Belongs to the ATP-dependent AMP-binding enzyme family.</text>
</comment>
<protein>
    <submittedName>
        <fullName evidence="8">Amino acid adenylation domain-containing protein</fullName>
    </submittedName>
</protein>
<dbReference type="InterPro" id="IPR025110">
    <property type="entry name" value="AMP-bd_C"/>
</dbReference>
<dbReference type="PROSITE" id="PS50075">
    <property type="entry name" value="CARRIER"/>
    <property type="match status" value="2"/>
</dbReference>
<dbReference type="SMART" id="SM00823">
    <property type="entry name" value="PKS_PP"/>
    <property type="match status" value="2"/>
</dbReference>
<dbReference type="Pfam" id="PF13193">
    <property type="entry name" value="AMP-binding_C"/>
    <property type="match status" value="2"/>
</dbReference>
<dbReference type="SUPFAM" id="SSF47336">
    <property type="entry name" value="ACP-like"/>
    <property type="match status" value="2"/>
</dbReference>
<dbReference type="Gene3D" id="3.40.50.12780">
    <property type="entry name" value="N-terminal domain of ligase-like"/>
    <property type="match status" value="1"/>
</dbReference>